<keyword evidence="1" id="KW-0862">Zinc</keyword>
<evidence type="ECO:0000256" key="2">
    <source>
        <dbReference type="PROSITE-ProRule" id="PRU00176"/>
    </source>
</evidence>
<dbReference type="Proteomes" id="UP000639772">
    <property type="component" value="Unassembled WGS sequence"/>
</dbReference>
<dbReference type="SMART" id="SM00343">
    <property type="entry name" value="ZnF_C2HC"/>
    <property type="match status" value="1"/>
</dbReference>
<feature type="compositionally biased region" description="Basic and acidic residues" evidence="3">
    <location>
        <begin position="330"/>
        <end position="346"/>
    </location>
</feature>
<dbReference type="PROSITE" id="PS50102">
    <property type="entry name" value="RRM"/>
    <property type="match status" value="1"/>
</dbReference>
<dbReference type="GO" id="GO:0003723">
    <property type="term" value="F:RNA binding"/>
    <property type="evidence" value="ECO:0007669"/>
    <property type="project" value="UniProtKB-UniRule"/>
</dbReference>
<evidence type="ECO:0000259" key="5">
    <source>
        <dbReference type="PROSITE" id="PS50158"/>
    </source>
</evidence>
<dbReference type="Gene3D" id="4.10.60.10">
    <property type="entry name" value="Zinc finger, CCHC-type"/>
    <property type="match status" value="1"/>
</dbReference>
<feature type="compositionally biased region" description="Low complexity" evidence="3">
    <location>
        <begin position="370"/>
        <end position="380"/>
    </location>
</feature>
<dbReference type="Pfam" id="PF00098">
    <property type="entry name" value="zf-CCHC"/>
    <property type="match status" value="1"/>
</dbReference>
<dbReference type="Pfam" id="PF00076">
    <property type="entry name" value="RRM_1"/>
    <property type="match status" value="1"/>
</dbReference>
<dbReference type="EMBL" id="JADCNM010000004">
    <property type="protein sequence ID" value="KAG0487475.1"/>
    <property type="molecule type" value="Genomic_DNA"/>
</dbReference>
<dbReference type="PANTHER" id="PTHR48038:SF2">
    <property type="entry name" value="OS02G0536400 PROTEIN"/>
    <property type="match status" value="1"/>
</dbReference>
<protein>
    <submittedName>
        <fullName evidence="6">Uncharacterized protein</fullName>
    </submittedName>
</protein>
<sequence length="668" mass="75943">MSLYVGHLSPHARPEALERVFQRFGRCNFQLKDGYGFVVYEVTANAERALRALRGKRICGEQISLNWSNKQPRPARVSRFDEPYYRRAFRAEDNFVGRRSLQDRRNFSAADHPHVYSHGERLFDVAPNKEAGKTHEDAEEVSKQRDQSLTDAMLDDDTAELNPLEHDRWGGLTGDVLDGHGTENGSEFDRYEPYHGYNPRSERDNHQRASSDGSLDRSLHGKRKRDHFIEETERSFDKSKPPLICYNCGQVGHIKRKCPEVDARHDKFSYFDNAGDDFRDRVGRLKKFRANSWGRPSTSRDPFIARRRTWEGKELNSEKGSRLLKTGGSLERKEKCKMDLRSEPQTKKGSKKSSRSKKKIEKKRKERASDTSSLSSSSSKSRSRRSHSKYISDSKSHSTSRSASSRSSSESSRSRSMVSSYAKSRSSRSRSRSLLKSRSRSPSLRSLSLSVSLDQKSSSSRKSMERSAFMATTNAKNDFELMGSAETKEVSKINNSELKMLKDGNALAPMGDKSQANEYLEIVGECSQKIESKVKDNETDACIDVFVDDAGAGTCPSSINLREALYIKPQMDPGCESRCSGRMSSKEMFSALRHYGFLSPEVDKLDVSVDGFFGAARLWPWEMIYFRRLRRGPISTENYARRLEQNKEFGIVDKYIRSSSGWGEIGDT</sequence>
<dbReference type="SMART" id="SM00360">
    <property type="entry name" value="RRM"/>
    <property type="match status" value="1"/>
</dbReference>
<feature type="compositionally biased region" description="Low complexity" evidence="3">
    <location>
        <begin position="397"/>
        <end position="424"/>
    </location>
</feature>
<dbReference type="GO" id="GO:0008270">
    <property type="term" value="F:zinc ion binding"/>
    <property type="evidence" value="ECO:0007669"/>
    <property type="project" value="UniProtKB-KW"/>
</dbReference>
<dbReference type="AlphaFoldDB" id="A0A835R8F0"/>
<dbReference type="PANTHER" id="PTHR48038">
    <property type="entry name" value="RIBONUCLEOPROTEIN RB97D"/>
    <property type="match status" value="1"/>
</dbReference>
<gene>
    <name evidence="6" type="ORF">HPP92_009570</name>
</gene>
<accession>A0A835R8F0</accession>
<dbReference type="InterPro" id="IPR001878">
    <property type="entry name" value="Znf_CCHC"/>
</dbReference>
<evidence type="ECO:0000256" key="3">
    <source>
        <dbReference type="SAM" id="MobiDB-lite"/>
    </source>
</evidence>
<keyword evidence="1" id="KW-0863">Zinc-finger</keyword>
<dbReference type="Gene3D" id="3.30.70.330">
    <property type="match status" value="1"/>
</dbReference>
<dbReference type="PROSITE" id="PS50158">
    <property type="entry name" value="ZF_CCHC"/>
    <property type="match status" value="1"/>
</dbReference>
<feature type="compositionally biased region" description="Basic residues" evidence="3">
    <location>
        <begin position="348"/>
        <end position="366"/>
    </location>
</feature>
<keyword evidence="2" id="KW-0694">RNA-binding</keyword>
<name>A0A835R8F0_VANPL</name>
<proteinExistence type="predicted"/>
<feature type="region of interest" description="Disordered" evidence="3">
    <location>
        <begin position="164"/>
        <end position="235"/>
    </location>
</feature>
<dbReference type="InterPro" id="IPR000504">
    <property type="entry name" value="RRM_dom"/>
</dbReference>
<reference evidence="6 7" key="1">
    <citation type="journal article" date="2020" name="Nat. Food">
        <title>A phased Vanilla planifolia genome enables genetic improvement of flavour and production.</title>
        <authorList>
            <person name="Hasing T."/>
            <person name="Tang H."/>
            <person name="Brym M."/>
            <person name="Khazi F."/>
            <person name="Huang T."/>
            <person name="Chambers A.H."/>
        </authorList>
    </citation>
    <scope>NUCLEOTIDE SEQUENCE [LARGE SCALE GENOMIC DNA]</scope>
    <source>
        <tissue evidence="6">Leaf</tissue>
    </source>
</reference>
<feature type="compositionally biased region" description="Basic and acidic residues" evidence="3">
    <location>
        <begin position="200"/>
        <end position="219"/>
    </location>
</feature>
<evidence type="ECO:0000256" key="1">
    <source>
        <dbReference type="PROSITE-ProRule" id="PRU00047"/>
    </source>
</evidence>
<feature type="region of interest" description="Disordered" evidence="3">
    <location>
        <begin position="314"/>
        <end position="467"/>
    </location>
</feature>
<dbReference type="OrthoDB" id="5970at2759"/>
<dbReference type="InterPro" id="IPR035979">
    <property type="entry name" value="RBD_domain_sf"/>
</dbReference>
<feature type="compositionally biased region" description="Low complexity" evidence="3">
    <location>
        <begin position="440"/>
        <end position="461"/>
    </location>
</feature>
<dbReference type="SUPFAM" id="SSF54928">
    <property type="entry name" value="RNA-binding domain, RBD"/>
    <property type="match status" value="1"/>
</dbReference>
<feature type="domain" description="CCHC-type" evidence="5">
    <location>
        <begin position="245"/>
        <end position="260"/>
    </location>
</feature>
<comment type="caution">
    <text evidence="6">The sequence shown here is derived from an EMBL/GenBank/DDBJ whole genome shotgun (WGS) entry which is preliminary data.</text>
</comment>
<feature type="domain" description="RRM" evidence="4">
    <location>
        <begin position="1"/>
        <end position="70"/>
    </location>
</feature>
<dbReference type="InterPro" id="IPR036875">
    <property type="entry name" value="Znf_CCHC_sf"/>
</dbReference>
<dbReference type="SUPFAM" id="SSF57756">
    <property type="entry name" value="Retrovirus zinc finger-like domains"/>
    <property type="match status" value="1"/>
</dbReference>
<organism evidence="6 7">
    <name type="scientific">Vanilla planifolia</name>
    <name type="common">Vanilla</name>
    <dbReference type="NCBI Taxonomy" id="51239"/>
    <lineage>
        <taxon>Eukaryota</taxon>
        <taxon>Viridiplantae</taxon>
        <taxon>Streptophyta</taxon>
        <taxon>Embryophyta</taxon>
        <taxon>Tracheophyta</taxon>
        <taxon>Spermatophyta</taxon>
        <taxon>Magnoliopsida</taxon>
        <taxon>Liliopsida</taxon>
        <taxon>Asparagales</taxon>
        <taxon>Orchidaceae</taxon>
        <taxon>Vanilloideae</taxon>
        <taxon>Vanilleae</taxon>
        <taxon>Vanilla</taxon>
    </lineage>
</organism>
<keyword evidence="1" id="KW-0479">Metal-binding</keyword>
<feature type="compositionally biased region" description="Basic residues" evidence="3">
    <location>
        <begin position="425"/>
        <end position="439"/>
    </location>
</feature>
<evidence type="ECO:0000313" key="6">
    <source>
        <dbReference type="EMBL" id="KAG0487475.1"/>
    </source>
</evidence>
<evidence type="ECO:0000313" key="7">
    <source>
        <dbReference type="Proteomes" id="UP000639772"/>
    </source>
</evidence>
<feature type="compositionally biased region" description="Basic and acidic residues" evidence="3">
    <location>
        <begin position="177"/>
        <end position="193"/>
    </location>
</feature>
<dbReference type="InterPro" id="IPR012677">
    <property type="entry name" value="Nucleotide-bd_a/b_plait_sf"/>
</dbReference>
<evidence type="ECO:0000259" key="4">
    <source>
        <dbReference type="PROSITE" id="PS50102"/>
    </source>
</evidence>